<evidence type="ECO:0000256" key="4">
    <source>
        <dbReference type="PROSITE-ProRule" id="PRU00335"/>
    </source>
</evidence>
<feature type="domain" description="HTH tetR-type" evidence="5">
    <location>
        <begin position="23"/>
        <end position="83"/>
    </location>
</feature>
<dbReference type="InterPro" id="IPR050109">
    <property type="entry name" value="HTH-type_TetR-like_transc_reg"/>
</dbReference>
<feature type="DNA-binding region" description="H-T-H motif" evidence="4">
    <location>
        <begin position="46"/>
        <end position="65"/>
    </location>
</feature>
<organism evidence="6 7">
    <name type="scientific">Actinomadura macrotermitis</name>
    <dbReference type="NCBI Taxonomy" id="2585200"/>
    <lineage>
        <taxon>Bacteria</taxon>
        <taxon>Bacillati</taxon>
        <taxon>Actinomycetota</taxon>
        <taxon>Actinomycetes</taxon>
        <taxon>Streptosporangiales</taxon>
        <taxon>Thermomonosporaceae</taxon>
        <taxon>Actinomadura</taxon>
    </lineage>
</organism>
<evidence type="ECO:0000259" key="5">
    <source>
        <dbReference type="PROSITE" id="PS50977"/>
    </source>
</evidence>
<dbReference type="GO" id="GO:0000976">
    <property type="term" value="F:transcription cis-regulatory region binding"/>
    <property type="evidence" value="ECO:0007669"/>
    <property type="project" value="TreeGrafter"/>
</dbReference>
<dbReference type="PANTHER" id="PTHR30055:SF238">
    <property type="entry name" value="MYCOFACTOCIN BIOSYNTHESIS TRANSCRIPTIONAL REGULATOR MFTR-RELATED"/>
    <property type="match status" value="1"/>
</dbReference>
<dbReference type="InterPro" id="IPR001647">
    <property type="entry name" value="HTH_TetR"/>
</dbReference>
<comment type="caution">
    <text evidence="6">The sequence shown here is derived from an EMBL/GenBank/DDBJ whole genome shotgun (WGS) entry which is preliminary data.</text>
</comment>
<dbReference type="AlphaFoldDB" id="A0A7K0BWV7"/>
<keyword evidence="1" id="KW-0805">Transcription regulation</keyword>
<name>A0A7K0BWV7_9ACTN</name>
<dbReference type="PANTHER" id="PTHR30055">
    <property type="entry name" value="HTH-TYPE TRANSCRIPTIONAL REGULATOR RUTR"/>
    <property type="match status" value="1"/>
</dbReference>
<evidence type="ECO:0000313" key="6">
    <source>
        <dbReference type="EMBL" id="MQY05663.1"/>
    </source>
</evidence>
<gene>
    <name evidence="6" type="ORF">ACRB68_37400</name>
</gene>
<proteinExistence type="predicted"/>
<keyword evidence="3" id="KW-0804">Transcription</keyword>
<evidence type="ECO:0000256" key="2">
    <source>
        <dbReference type="ARBA" id="ARBA00023125"/>
    </source>
</evidence>
<evidence type="ECO:0000313" key="7">
    <source>
        <dbReference type="Proteomes" id="UP000487268"/>
    </source>
</evidence>
<keyword evidence="2 4" id="KW-0238">DNA-binding</keyword>
<dbReference type="Gene3D" id="1.10.357.10">
    <property type="entry name" value="Tetracycline Repressor, domain 2"/>
    <property type="match status" value="1"/>
</dbReference>
<dbReference type="GO" id="GO:0003700">
    <property type="term" value="F:DNA-binding transcription factor activity"/>
    <property type="evidence" value="ECO:0007669"/>
    <property type="project" value="TreeGrafter"/>
</dbReference>
<keyword evidence="7" id="KW-1185">Reference proteome</keyword>
<dbReference type="EMBL" id="WEGH01000002">
    <property type="protein sequence ID" value="MQY05663.1"/>
    <property type="molecule type" value="Genomic_DNA"/>
</dbReference>
<dbReference type="InterPro" id="IPR009057">
    <property type="entry name" value="Homeodomain-like_sf"/>
</dbReference>
<accession>A0A7K0BWV7</accession>
<sequence length="207" mass="22456">MESPPFGTLPRGRHHLTREQVAASQRERLLQGMVEVVAEKGYAHCSVADVLKRARVSRETFYQHFADRHACFLAAYALAADLLIDVVAGAAAGTPPADRFAAALDAYLRALAADGPRARVFLLEIYAAGPDAAVRRFEVQRRFVELVGAMLLADERWARLPDPGFACRMLIGGISALVSGRVAAGEHAALPELHAPIVAHVRSLLER</sequence>
<dbReference type="PROSITE" id="PS50977">
    <property type="entry name" value="HTH_TETR_2"/>
    <property type="match status" value="1"/>
</dbReference>
<dbReference type="Pfam" id="PF00440">
    <property type="entry name" value="TetR_N"/>
    <property type="match status" value="1"/>
</dbReference>
<evidence type="ECO:0000256" key="1">
    <source>
        <dbReference type="ARBA" id="ARBA00023015"/>
    </source>
</evidence>
<dbReference type="SUPFAM" id="SSF46689">
    <property type="entry name" value="Homeodomain-like"/>
    <property type="match status" value="1"/>
</dbReference>
<dbReference type="Proteomes" id="UP000487268">
    <property type="component" value="Unassembled WGS sequence"/>
</dbReference>
<dbReference type="RefSeq" id="WP_207709729.1">
    <property type="nucleotide sequence ID" value="NZ_WEGH01000002.1"/>
</dbReference>
<protein>
    <recommendedName>
        <fullName evidence="5">HTH tetR-type domain-containing protein</fullName>
    </recommendedName>
</protein>
<evidence type="ECO:0000256" key="3">
    <source>
        <dbReference type="ARBA" id="ARBA00023163"/>
    </source>
</evidence>
<reference evidence="6 7" key="1">
    <citation type="submission" date="2019-10" db="EMBL/GenBank/DDBJ databases">
        <title>Actinomadura rubteroloni sp. nov. and Actinomadura macrotermitis sp. nov., isolated from the gut of fungus growing-termite Macrotermes natalensis.</title>
        <authorList>
            <person name="Benndorf R."/>
            <person name="Martin K."/>
            <person name="Kuefner M."/>
            <person name="De Beer W."/>
            <person name="Kaster A.-K."/>
            <person name="Vollmers J."/>
            <person name="Poulsen M."/>
            <person name="Beemelmanns C."/>
        </authorList>
    </citation>
    <scope>NUCLEOTIDE SEQUENCE [LARGE SCALE GENOMIC DNA]</scope>
    <source>
        <strain evidence="6 7">RB68</strain>
    </source>
</reference>